<comment type="caution">
    <text evidence="3">The sequence shown here is derived from an EMBL/GenBank/DDBJ whole genome shotgun (WGS) entry which is preliminary data.</text>
</comment>
<feature type="domain" description="Carboxylesterase type B" evidence="2">
    <location>
        <begin position="1"/>
        <end position="232"/>
    </location>
</feature>
<keyword evidence="4" id="KW-1185">Reference proteome</keyword>
<dbReference type="Gene3D" id="3.40.50.1820">
    <property type="entry name" value="alpha/beta hydrolase"/>
    <property type="match status" value="1"/>
</dbReference>
<protein>
    <recommendedName>
        <fullName evidence="2">Carboxylesterase type B domain-containing protein</fullName>
    </recommendedName>
</protein>
<proteinExistence type="predicted"/>
<dbReference type="SUPFAM" id="SSF53474">
    <property type="entry name" value="alpha/beta-Hydrolases"/>
    <property type="match status" value="1"/>
</dbReference>
<dbReference type="AlphaFoldDB" id="A0AAV7XF84"/>
<keyword evidence="1" id="KW-0325">Glycoprotein</keyword>
<accession>A0AAV7XF84</accession>
<evidence type="ECO:0000256" key="1">
    <source>
        <dbReference type="ARBA" id="ARBA00023180"/>
    </source>
</evidence>
<sequence>MIVGINNNETVSFFYAMKFDKNPTLMTQYNNNPAVLIPTNVAPTTDTARLLGVKTNRKLTANQEADFNKRVKQSYKLTGKGDDNFIQYYNDVRFGLAFHRLITLTLANPANRKLPLYLYEFDEDAPYNWGKNRYNIGPQGLGAAHQDELGYLLHITSPSDLKQTSKGNSAASKTLSLMTKLWTDFAKSGRPAAAKQWPAASGTAYTAPYAKISAKSWGHVGRGLRGQRMQVWEDVYNILRRK</sequence>
<dbReference type="InterPro" id="IPR050309">
    <property type="entry name" value="Type-B_Carboxylest/Lipase"/>
</dbReference>
<dbReference type="Proteomes" id="UP001075354">
    <property type="component" value="Chromosome 8"/>
</dbReference>
<evidence type="ECO:0000313" key="4">
    <source>
        <dbReference type="Proteomes" id="UP001075354"/>
    </source>
</evidence>
<dbReference type="PANTHER" id="PTHR11559">
    <property type="entry name" value="CARBOXYLESTERASE"/>
    <property type="match status" value="1"/>
</dbReference>
<dbReference type="Pfam" id="PF00135">
    <property type="entry name" value="COesterase"/>
    <property type="match status" value="1"/>
</dbReference>
<organism evidence="3 4">
    <name type="scientific">Megalurothrips usitatus</name>
    <name type="common">bean blossom thrips</name>
    <dbReference type="NCBI Taxonomy" id="439358"/>
    <lineage>
        <taxon>Eukaryota</taxon>
        <taxon>Metazoa</taxon>
        <taxon>Ecdysozoa</taxon>
        <taxon>Arthropoda</taxon>
        <taxon>Hexapoda</taxon>
        <taxon>Insecta</taxon>
        <taxon>Pterygota</taxon>
        <taxon>Neoptera</taxon>
        <taxon>Paraneoptera</taxon>
        <taxon>Thysanoptera</taxon>
        <taxon>Terebrantia</taxon>
        <taxon>Thripoidea</taxon>
        <taxon>Thripidae</taxon>
        <taxon>Megalurothrips</taxon>
    </lineage>
</organism>
<evidence type="ECO:0000259" key="2">
    <source>
        <dbReference type="Pfam" id="PF00135"/>
    </source>
</evidence>
<gene>
    <name evidence="3" type="ORF">ONE63_009609</name>
</gene>
<dbReference type="EMBL" id="JAPTSV010000008">
    <property type="protein sequence ID" value="KAJ1524726.1"/>
    <property type="molecule type" value="Genomic_DNA"/>
</dbReference>
<evidence type="ECO:0000313" key="3">
    <source>
        <dbReference type="EMBL" id="KAJ1524726.1"/>
    </source>
</evidence>
<reference evidence="3" key="1">
    <citation type="submission" date="2022-12" db="EMBL/GenBank/DDBJ databases">
        <title>Chromosome-level genome assembly of the bean flower thrips Megalurothrips usitatus.</title>
        <authorList>
            <person name="Ma L."/>
            <person name="Liu Q."/>
            <person name="Li H."/>
            <person name="Cai W."/>
        </authorList>
    </citation>
    <scope>NUCLEOTIDE SEQUENCE</scope>
    <source>
        <strain evidence="3">Cailab_2022a</strain>
    </source>
</reference>
<dbReference type="InterPro" id="IPR029058">
    <property type="entry name" value="AB_hydrolase_fold"/>
</dbReference>
<name>A0AAV7XF84_9NEOP</name>
<dbReference type="InterPro" id="IPR002018">
    <property type="entry name" value="CarbesteraseB"/>
</dbReference>